<name>A0A927RKE0_9ACTN</name>
<sequence>MPGRAGSPTSPTTGSSRRGGTARGRVPGLIGTDTASAQVEDLQGVNARGTAIYQVDVTAEGLYIADGDGPEEVNGYFQVRTPDWGRAQPLRQFDGNVDLLASSRKG</sequence>
<reference evidence="2" key="1">
    <citation type="submission" date="2020-10" db="EMBL/GenBank/DDBJ databases">
        <title>Sequencing the genomes of 1000 actinobacteria strains.</title>
        <authorList>
            <person name="Klenk H.-P."/>
        </authorList>
    </citation>
    <scope>NUCLEOTIDE SEQUENCE</scope>
    <source>
        <strain evidence="2">DSM 45354</strain>
    </source>
</reference>
<evidence type="ECO:0000256" key="1">
    <source>
        <dbReference type="SAM" id="MobiDB-lite"/>
    </source>
</evidence>
<dbReference type="RefSeq" id="WP_192751989.1">
    <property type="nucleotide sequence ID" value="NZ_BAABJL010000246.1"/>
</dbReference>
<dbReference type="AlphaFoldDB" id="A0A927RKE0"/>
<evidence type="ECO:0000313" key="3">
    <source>
        <dbReference type="Proteomes" id="UP000638648"/>
    </source>
</evidence>
<proteinExistence type="predicted"/>
<protein>
    <submittedName>
        <fullName evidence="2">Uncharacterized protein</fullName>
    </submittedName>
</protein>
<evidence type="ECO:0000313" key="2">
    <source>
        <dbReference type="EMBL" id="MBE1608161.1"/>
    </source>
</evidence>
<accession>A0A927RKE0</accession>
<organism evidence="2 3">
    <name type="scientific">Actinopolymorpha pittospori</name>
    <dbReference type="NCBI Taxonomy" id="648752"/>
    <lineage>
        <taxon>Bacteria</taxon>
        <taxon>Bacillati</taxon>
        <taxon>Actinomycetota</taxon>
        <taxon>Actinomycetes</taxon>
        <taxon>Propionibacteriales</taxon>
        <taxon>Actinopolymorphaceae</taxon>
        <taxon>Actinopolymorpha</taxon>
    </lineage>
</organism>
<comment type="caution">
    <text evidence="2">The sequence shown here is derived from an EMBL/GenBank/DDBJ whole genome shotgun (WGS) entry which is preliminary data.</text>
</comment>
<feature type="region of interest" description="Disordered" evidence="1">
    <location>
        <begin position="1"/>
        <end position="32"/>
    </location>
</feature>
<dbReference type="Proteomes" id="UP000638648">
    <property type="component" value="Unassembled WGS sequence"/>
</dbReference>
<keyword evidence="3" id="KW-1185">Reference proteome</keyword>
<dbReference type="EMBL" id="JADBEM010000001">
    <property type="protein sequence ID" value="MBE1608161.1"/>
    <property type="molecule type" value="Genomic_DNA"/>
</dbReference>
<feature type="compositionally biased region" description="Low complexity" evidence="1">
    <location>
        <begin position="1"/>
        <end position="25"/>
    </location>
</feature>
<gene>
    <name evidence="2" type="ORF">HEB94_005009</name>
</gene>